<sequence length="95" mass="10778">MKKFLFCLSAALLLVGATYAQDKATREAKQSANRELNREIRVGKNEGNDSKVRDAREAKEQVKEAKTPERVREVVKEYRAGNNTPSEKPADRKPF</sequence>
<feature type="region of interest" description="Disordered" evidence="1">
    <location>
        <begin position="41"/>
        <end position="95"/>
    </location>
</feature>
<gene>
    <name evidence="3" type="ORF">CLV42_11514</name>
</gene>
<protein>
    <submittedName>
        <fullName evidence="3">Uncharacterized protein</fullName>
    </submittedName>
</protein>
<dbReference type="Proteomes" id="UP000240978">
    <property type="component" value="Unassembled WGS sequence"/>
</dbReference>
<keyword evidence="4" id="KW-1185">Reference proteome</keyword>
<keyword evidence="2" id="KW-0732">Signal</keyword>
<accession>A0A2P8FRR9</accession>
<evidence type="ECO:0000313" key="3">
    <source>
        <dbReference type="EMBL" id="PSL24428.1"/>
    </source>
</evidence>
<evidence type="ECO:0000313" key="4">
    <source>
        <dbReference type="Proteomes" id="UP000240978"/>
    </source>
</evidence>
<feature type="chain" id="PRO_5015154941" evidence="2">
    <location>
        <begin position="21"/>
        <end position="95"/>
    </location>
</feature>
<feature type="compositionally biased region" description="Basic and acidic residues" evidence="1">
    <location>
        <begin position="41"/>
        <end position="79"/>
    </location>
</feature>
<dbReference type="RefSeq" id="WP_106604990.1">
    <property type="nucleotide sequence ID" value="NZ_PYGK01000015.1"/>
</dbReference>
<reference evidence="3 4" key="1">
    <citation type="submission" date="2018-03" db="EMBL/GenBank/DDBJ databases">
        <title>Genomic Encyclopedia of Archaeal and Bacterial Type Strains, Phase II (KMG-II): from individual species to whole genera.</title>
        <authorList>
            <person name="Goeker M."/>
        </authorList>
    </citation>
    <scope>NUCLEOTIDE SEQUENCE [LARGE SCALE GENOMIC DNA]</scope>
    <source>
        <strain evidence="3 4">DSM 18107</strain>
    </source>
</reference>
<dbReference type="EMBL" id="PYGK01000015">
    <property type="protein sequence ID" value="PSL24428.1"/>
    <property type="molecule type" value="Genomic_DNA"/>
</dbReference>
<organism evidence="3 4">
    <name type="scientific">Chitinophaga ginsengisoli</name>
    <dbReference type="NCBI Taxonomy" id="363837"/>
    <lineage>
        <taxon>Bacteria</taxon>
        <taxon>Pseudomonadati</taxon>
        <taxon>Bacteroidota</taxon>
        <taxon>Chitinophagia</taxon>
        <taxon>Chitinophagales</taxon>
        <taxon>Chitinophagaceae</taxon>
        <taxon>Chitinophaga</taxon>
    </lineage>
</organism>
<feature type="signal peptide" evidence="2">
    <location>
        <begin position="1"/>
        <end position="20"/>
    </location>
</feature>
<evidence type="ECO:0000256" key="2">
    <source>
        <dbReference type="SAM" id="SignalP"/>
    </source>
</evidence>
<proteinExistence type="predicted"/>
<comment type="caution">
    <text evidence="3">The sequence shown here is derived from an EMBL/GenBank/DDBJ whole genome shotgun (WGS) entry which is preliminary data.</text>
</comment>
<name>A0A2P8FRR9_9BACT</name>
<evidence type="ECO:0000256" key="1">
    <source>
        <dbReference type="SAM" id="MobiDB-lite"/>
    </source>
</evidence>
<dbReference type="AlphaFoldDB" id="A0A2P8FRR9"/>